<dbReference type="AlphaFoldDB" id="A0A0G0PT50"/>
<evidence type="ECO:0000313" key="1">
    <source>
        <dbReference type="EMBL" id="KKR31349.1"/>
    </source>
</evidence>
<evidence type="ECO:0008006" key="3">
    <source>
        <dbReference type="Google" id="ProtNLM"/>
    </source>
</evidence>
<protein>
    <recommendedName>
        <fullName evidence="3">DUF5615 domain-containing protein</fullName>
    </recommendedName>
</protein>
<sequence length="137" mass="16366">MLSMKRKRQKPRNKPYFCHDENLEFLTLRKICSKSARFIGAVEVTKKQGEKDPVLIRKCNEKDYHILTHNTVDFRSPLSKIKVGIICIGLKDEEVWMSKFSKMLRRLQNHADYYHKTIYIENIIRITDRRTGEIRLI</sequence>
<organism evidence="1 2">
    <name type="scientific">Candidatus Gottesmanbacteria bacterium GW2011_GWC2_39_8</name>
    <dbReference type="NCBI Taxonomy" id="1618450"/>
    <lineage>
        <taxon>Bacteria</taxon>
        <taxon>Candidatus Gottesmaniibacteriota</taxon>
    </lineage>
</organism>
<dbReference type="Proteomes" id="UP000034539">
    <property type="component" value="Unassembled WGS sequence"/>
</dbReference>
<dbReference type="EMBL" id="LBXN01000073">
    <property type="protein sequence ID" value="KKR31349.1"/>
    <property type="molecule type" value="Genomic_DNA"/>
</dbReference>
<name>A0A0G0PT50_9BACT</name>
<comment type="caution">
    <text evidence="1">The sequence shown here is derived from an EMBL/GenBank/DDBJ whole genome shotgun (WGS) entry which is preliminary data.</text>
</comment>
<accession>A0A0G0PT50</accession>
<evidence type="ECO:0000313" key="2">
    <source>
        <dbReference type="Proteomes" id="UP000034539"/>
    </source>
</evidence>
<gene>
    <name evidence="1" type="ORF">UT63_C0073G0015</name>
</gene>
<reference evidence="1 2" key="1">
    <citation type="journal article" date="2015" name="Nature">
        <title>rRNA introns, odd ribosomes, and small enigmatic genomes across a large radiation of phyla.</title>
        <authorList>
            <person name="Brown C.T."/>
            <person name="Hug L.A."/>
            <person name="Thomas B.C."/>
            <person name="Sharon I."/>
            <person name="Castelle C.J."/>
            <person name="Singh A."/>
            <person name="Wilkins M.J."/>
            <person name="Williams K.H."/>
            <person name="Banfield J.F."/>
        </authorList>
    </citation>
    <scope>NUCLEOTIDE SEQUENCE [LARGE SCALE GENOMIC DNA]</scope>
</reference>
<proteinExistence type="predicted"/>